<dbReference type="InterPro" id="IPR026843">
    <property type="entry name" value="SbcD_C"/>
</dbReference>
<dbReference type="KEGG" id="eio:H9L01_08015"/>
<dbReference type="PANTHER" id="PTHR30337:SF0">
    <property type="entry name" value="NUCLEASE SBCCD SUBUNIT D"/>
    <property type="match status" value="1"/>
</dbReference>
<keyword evidence="2" id="KW-0540">Nuclease</keyword>
<evidence type="ECO:0000259" key="1">
    <source>
        <dbReference type="Pfam" id="PF12320"/>
    </source>
</evidence>
<dbReference type="Gene3D" id="3.60.21.10">
    <property type="match status" value="1"/>
</dbReference>
<dbReference type="InterPro" id="IPR029052">
    <property type="entry name" value="Metallo-depent_PP-like"/>
</dbReference>
<dbReference type="GO" id="GO:0004527">
    <property type="term" value="F:exonuclease activity"/>
    <property type="evidence" value="ECO:0007669"/>
    <property type="project" value="UniProtKB-KW"/>
</dbReference>
<sequence>MTQPELSDSEIGPQVGGLDAININYLNDFNYVAMGHIHRPQKLRKETIRYGGSPLKYSFSEAKDHKSMPYITLDEKEISIELLPLIPKRDVRIIKGPFNALIEHAQYSEDFIQAVLEDEETIYDPKSKLKEFYPNIISIQYHNLSSSDNVRLQEATEVLNLSPTDQFENFFKHQNQREFSDSEKKLLESIMEEINHKTN</sequence>
<reference evidence="2 3" key="1">
    <citation type="submission" date="2020-08" db="EMBL/GenBank/DDBJ databases">
        <title>Genome sequence of Erysipelothrix inopinata DSM 15511T.</title>
        <authorList>
            <person name="Hyun D.-W."/>
            <person name="Bae J.-W."/>
        </authorList>
    </citation>
    <scope>NUCLEOTIDE SEQUENCE [LARGE SCALE GENOMIC DNA]</scope>
    <source>
        <strain evidence="2 3">DSM 15511</strain>
    </source>
</reference>
<dbReference type="Proteomes" id="UP000515928">
    <property type="component" value="Chromosome"/>
</dbReference>
<name>A0A7G9RXI5_9FIRM</name>
<keyword evidence="2" id="KW-0378">Hydrolase</keyword>
<dbReference type="SUPFAM" id="SSF56300">
    <property type="entry name" value="Metallo-dependent phosphatases"/>
    <property type="match status" value="1"/>
</dbReference>
<evidence type="ECO:0000313" key="2">
    <source>
        <dbReference type="EMBL" id="QNN60310.1"/>
    </source>
</evidence>
<dbReference type="PANTHER" id="PTHR30337">
    <property type="entry name" value="COMPONENT OF ATP-DEPENDENT DSDNA EXONUCLEASE"/>
    <property type="match status" value="1"/>
</dbReference>
<dbReference type="Pfam" id="PF12320">
    <property type="entry name" value="SbcD_C"/>
    <property type="match status" value="1"/>
</dbReference>
<keyword evidence="2" id="KW-0269">Exonuclease</keyword>
<accession>A0A7G9RXI5</accession>
<dbReference type="RefSeq" id="WP_187533440.1">
    <property type="nucleotide sequence ID" value="NZ_CP060715.1"/>
</dbReference>
<feature type="domain" description="Nuclease SbcCD subunit D C-terminal" evidence="1">
    <location>
        <begin position="87"/>
        <end position="174"/>
    </location>
</feature>
<dbReference type="EMBL" id="CP060715">
    <property type="protein sequence ID" value="QNN60310.1"/>
    <property type="molecule type" value="Genomic_DNA"/>
</dbReference>
<protein>
    <submittedName>
        <fullName evidence="2">Exonuclease SbcCD subunit D C-terminal domain-containing protein</fullName>
    </submittedName>
</protein>
<gene>
    <name evidence="2" type="ORF">H9L01_08015</name>
</gene>
<evidence type="ECO:0000313" key="3">
    <source>
        <dbReference type="Proteomes" id="UP000515928"/>
    </source>
</evidence>
<dbReference type="AlphaFoldDB" id="A0A7G9RXI5"/>
<dbReference type="InterPro" id="IPR050535">
    <property type="entry name" value="DNA_Repair-Maintenance_Comp"/>
</dbReference>
<proteinExistence type="predicted"/>
<keyword evidence="3" id="KW-1185">Reference proteome</keyword>
<organism evidence="2 3">
    <name type="scientific">Erysipelothrix inopinata</name>
    <dbReference type="NCBI Taxonomy" id="225084"/>
    <lineage>
        <taxon>Bacteria</taxon>
        <taxon>Bacillati</taxon>
        <taxon>Bacillota</taxon>
        <taxon>Erysipelotrichia</taxon>
        <taxon>Erysipelotrichales</taxon>
        <taxon>Erysipelotrichaceae</taxon>
        <taxon>Erysipelothrix</taxon>
    </lineage>
</organism>